<proteinExistence type="predicted"/>
<feature type="transmembrane region" description="Helical" evidence="5">
    <location>
        <begin position="388"/>
        <end position="409"/>
    </location>
</feature>
<dbReference type="RefSeq" id="WP_099798270.1">
    <property type="nucleotide sequence ID" value="NZ_CP018092.1"/>
</dbReference>
<evidence type="ECO:0000256" key="1">
    <source>
        <dbReference type="ARBA" id="ARBA00004141"/>
    </source>
</evidence>
<keyword evidence="7" id="KW-1185">Reference proteome</keyword>
<dbReference type="SUPFAM" id="SSF81340">
    <property type="entry name" value="Clc chloride channel"/>
    <property type="match status" value="1"/>
</dbReference>
<reference evidence="7" key="2">
    <citation type="journal article" date="2022" name="Front. Microbiol.">
        <title>Comparative Genomic Analysis Revealed Distinct Molecular Components and Organization of CO2-Concentrating Mechanism in Thermophilic Cyanobacteria.</title>
        <authorList>
            <person name="Tang J."/>
            <person name="Zhou H."/>
            <person name="Yao D."/>
            <person name="Riaz S."/>
            <person name="You D."/>
            <person name="Klepacz-Smolka A."/>
            <person name="Daroch M."/>
        </authorList>
    </citation>
    <scope>NUCLEOTIDE SEQUENCE [LARGE SCALE GENOMIC DNA]</scope>
    <source>
        <strain evidence="7">PCC 6715</strain>
    </source>
</reference>
<keyword evidence="3 5" id="KW-1133">Transmembrane helix</keyword>
<dbReference type="PRINTS" id="PR00762">
    <property type="entry name" value="CLCHANNEL"/>
</dbReference>
<evidence type="ECO:0000256" key="2">
    <source>
        <dbReference type="ARBA" id="ARBA00022692"/>
    </source>
</evidence>
<dbReference type="GO" id="GO:0015108">
    <property type="term" value="F:chloride transmembrane transporter activity"/>
    <property type="evidence" value="ECO:0007669"/>
    <property type="project" value="InterPro"/>
</dbReference>
<feature type="transmembrane region" description="Helical" evidence="5">
    <location>
        <begin position="59"/>
        <end position="78"/>
    </location>
</feature>
<keyword evidence="4 5" id="KW-0472">Membrane</keyword>
<dbReference type="KEGG" id="slw:BRW62_03230"/>
<name>A0A2D2Q0E0_PARLV</name>
<dbReference type="PANTHER" id="PTHR43427">
    <property type="entry name" value="CHLORIDE CHANNEL PROTEIN CLC-E"/>
    <property type="match status" value="1"/>
</dbReference>
<reference evidence="6 7" key="1">
    <citation type="submission" date="2016-11" db="EMBL/GenBank/DDBJ databases">
        <title>Complete genome sequence of thermophilic cyanobacteria strain Synechococcus sp. PCC6715.</title>
        <authorList>
            <person name="Tang J."/>
            <person name="Daroch M."/>
            <person name="Liang Y."/>
            <person name="Jiang D."/>
            <person name="Shah M."/>
        </authorList>
    </citation>
    <scope>NUCLEOTIDE SEQUENCE [LARGE SCALE GENOMIC DNA]</scope>
    <source>
        <strain evidence="6 7">PCC 6715</strain>
    </source>
</reference>
<dbReference type="InterPro" id="IPR001807">
    <property type="entry name" value="ClC"/>
</dbReference>
<keyword evidence="2 5" id="KW-0812">Transmembrane</keyword>
<dbReference type="CDD" id="cd00400">
    <property type="entry name" value="Voltage_gated_ClC"/>
    <property type="match status" value="1"/>
</dbReference>
<dbReference type="EMBL" id="CP018092">
    <property type="protein sequence ID" value="ATS17923.1"/>
    <property type="molecule type" value="Genomic_DNA"/>
</dbReference>
<accession>A0A2D2Q0E0</accession>
<organism evidence="6 7">
    <name type="scientific">Parathermosynechococcus lividus PCC 6715</name>
    <dbReference type="NCBI Taxonomy" id="1917166"/>
    <lineage>
        <taxon>Bacteria</taxon>
        <taxon>Bacillati</taxon>
        <taxon>Cyanobacteriota</taxon>
        <taxon>Cyanophyceae</taxon>
        <taxon>Acaryochloridales</taxon>
        <taxon>Thermosynechococcaceae</taxon>
        <taxon>Parathermosynechococcus</taxon>
    </lineage>
</organism>
<feature type="transmembrane region" description="Helical" evidence="5">
    <location>
        <begin position="184"/>
        <end position="207"/>
    </location>
</feature>
<protein>
    <submittedName>
        <fullName evidence="6">Chloride channel</fullName>
    </submittedName>
</protein>
<feature type="transmembrane region" description="Helical" evidence="5">
    <location>
        <begin position="360"/>
        <end position="381"/>
    </location>
</feature>
<comment type="subcellular location">
    <subcellularLocation>
        <location evidence="1">Membrane</location>
        <topology evidence="1">Multi-pass membrane protein</topology>
    </subcellularLocation>
</comment>
<dbReference type="Gene3D" id="1.10.3080.10">
    <property type="entry name" value="Clc chloride channel"/>
    <property type="match status" value="1"/>
</dbReference>
<feature type="transmembrane region" description="Helical" evidence="5">
    <location>
        <begin position="328"/>
        <end position="348"/>
    </location>
</feature>
<dbReference type="AlphaFoldDB" id="A0A2D2Q0E0"/>
<dbReference type="OrthoDB" id="9767361at2"/>
<dbReference type="Pfam" id="PF00654">
    <property type="entry name" value="Voltage_CLC"/>
    <property type="match status" value="1"/>
</dbReference>
<evidence type="ECO:0000256" key="3">
    <source>
        <dbReference type="ARBA" id="ARBA00022989"/>
    </source>
</evidence>
<dbReference type="PANTHER" id="PTHR43427:SF12">
    <property type="entry name" value="CHLORIDE TRANSPORTER"/>
    <property type="match status" value="1"/>
</dbReference>
<gene>
    <name evidence="6" type="ORF">BRW62_03230</name>
</gene>
<evidence type="ECO:0000313" key="6">
    <source>
        <dbReference type="EMBL" id="ATS17923.1"/>
    </source>
</evidence>
<evidence type="ECO:0000256" key="4">
    <source>
        <dbReference type="ARBA" id="ARBA00023136"/>
    </source>
</evidence>
<dbReference type="InterPro" id="IPR014743">
    <property type="entry name" value="Cl-channel_core"/>
</dbReference>
<feature type="transmembrane region" description="Helical" evidence="5">
    <location>
        <begin position="263"/>
        <end position="282"/>
    </location>
</feature>
<feature type="transmembrane region" description="Helical" evidence="5">
    <location>
        <begin position="302"/>
        <end position="321"/>
    </location>
</feature>
<sequence>MARTSFSYARLLLYALLVGILGGLVSTAFYQVLTGGFALLWDTAPNLVSIRTWEHLYPYIPLITATGGLLVGLSVKFFGATGGLTDAVAELHRDGKLSYRYIPGMALASWLSLLFGSSAGPESPIIDINGGLGSWLATRLQVSAAVGRILTLCGMAAGMGVFFNTPLGATLFVLEVPHRRSLEFYEAIIPALISAFCGFTLFRVITGTTIGSIYRFPPYDALRPQDIGTSIALGIIGAAVGVVFIVVHRLLGRWLAPYQPHPLILIVAVGFLIGLIALLYPITLFYGERQIEQILQMGTRYSAQTLLGAAFFKIVALSLCLHGGFRGGVVFPLLFVGSCVGMAIHQVLPAIPVSVALVDTMAAVTVAVTKTPLSLAVILSVISHTAMLPLITTATLTSYLCTLPIAWIASQQSRSDAPLNDP</sequence>
<feature type="transmembrane region" description="Helical" evidence="5">
    <location>
        <begin position="227"/>
        <end position="251"/>
    </location>
</feature>
<dbReference type="InterPro" id="IPR050368">
    <property type="entry name" value="ClC-type_chloride_channel"/>
</dbReference>
<evidence type="ECO:0000313" key="7">
    <source>
        <dbReference type="Proteomes" id="UP000231057"/>
    </source>
</evidence>
<feature type="transmembrane region" description="Helical" evidence="5">
    <location>
        <begin position="12"/>
        <end position="39"/>
    </location>
</feature>
<dbReference type="Proteomes" id="UP000231057">
    <property type="component" value="Chromosome"/>
</dbReference>
<evidence type="ECO:0000256" key="5">
    <source>
        <dbReference type="SAM" id="Phobius"/>
    </source>
</evidence>
<feature type="transmembrane region" description="Helical" evidence="5">
    <location>
        <begin position="99"/>
        <end position="120"/>
    </location>
</feature>
<dbReference type="GO" id="GO:0016020">
    <property type="term" value="C:membrane"/>
    <property type="evidence" value="ECO:0007669"/>
    <property type="project" value="UniProtKB-SubCell"/>
</dbReference>